<feature type="transmembrane region" description="Helical" evidence="11">
    <location>
        <begin position="433"/>
        <end position="457"/>
    </location>
</feature>
<dbReference type="InterPro" id="IPR023298">
    <property type="entry name" value="ATPase_P-typ_TM_dom_sf"/>
</dbReference>
<dbReference type="PROSITE" id="PS50846">
    <property type="entry name" value="HMA_2"/>
    <property type="match status" value="4"/>
</dbReference>
<evidence type="ECO:0000256" key="2">
    <source>
        <dbReference type="ARBA" id="ARBA00006024"/>
    </source>
</evidence>
<dbReference type="GO" id="GO:0055070">
    <property type="term" value="P:copper ion homeostasis"/>
    <property type="evidence" value="ECO:0007669"/>
    <property type="project" value="TreeGrafter"/>
</dbReference>
<dbReference type="GO" id="GO:0005524">
    <property type="term" value="F:ATP binding"/>
    <property type="evidence" value="ECO:0007669"/>
    <property type="project" value="UniProtKB-UniRule"/>
</dbReference>
<dbReference type="InterPro" id="IPR008250">
    <property type="entry name" value="ATPase_P-typ_transduc_dom_A_sf"/>
</dbReference>
<evidence type="ECO:0000313" key="14">
    <source>
        <dbReference type="Proteomes" id="UP000243217"/>
    </source>
</evidence>
<accession>A0A1W0A4I5</accession>
<dbReference type="Gene3D" id="2.70.150.10">
    <property type="entry name" value="Calcium-transporting ATPase, cytoplasmic transduction domain A"/>
    <property type="match status" value="1"/>
</dbReference>
<dbReference type="CDD" id="cd00371">
    <property type="entry name" value="HMA"/>
    <property type="match status" value="4"/>
</dbReference>
<dbReference type="Proteomes" id="UP000243217">
    <property type="component" value="Unassembled WGS sequence"/>
</dbReference>
<dbReference type="GO" id="GO:0005507">
    <property type="term" value="F:copper ion binding"/>
    <property type="evidence" value="ECO:0007669"/>
    <property type="project" value="TreeGrafter"/>
</dbReference>
<dbReference type="STRING" id="74557.A0A1W0A4I5"/>
<organism evidence="13 14">
    <name type="scientific">Thraustotheca clavata</name>
    <dbReference type="NCBI Taxonomy" id="74557"/>
    <lineage>
        <taxon>Eukaryota</taxon>
        <taxon>Sar</taxon>
        <taxon>Stramenopiles</taxon>
        <taxon>Oomycota</taxon>
        <taxon>Saprolegniomycetes</taxon>
        <taxon>Saprolegniales</taxon>
        <taxon>Achlyaceae</taxon>
        <taxon>Thraustotheca</taxon>
    </lineage>
</organism>
<evidence type="ECO:0000256" key="1">
    <source>
        <dbReference type="ARBA" id="ARBA00004651"/>
    </source>
</evidence>
<dbReference type="SFLD" id="SFLDG00002">
    <property type="entry name" value="C1.7:_P-type_atpase_like"/>
    <property type="match status" value="1"/>
</dbReference>
<dbReference type="GO" id="GO:0016887">
    <property type="term" value="F:ATP hydrolysis activity"/>
    <property type="evidence" value="ECO:0007669"/>
    <property type="project" value="InterPro"/>
</dbReference>
<feature type="domain" description="HMA" evidence="12">
    <location>
        <begin position="85"/>
        <end position="155"/>
    </location>
</feature>
<dbReference type="SUPFAM" id="SSF55008">
    <property type="entry name" value="HMA, heavy metal-associated domain"/>
    <property type="match status" value="4"/>
</dbReference>
<keyword evidence="8" id="KW-1278">Translocase</keyword>
<dbReference type="PRINTS" id="PR00120">
    <property type="entry name" value="HATPASE"/>
</dbReference>
<dbReference type="PANTHER" id="PTHR43520">
    <property type="entry name" value="ATP7, ISOFORM B"/>
    <property type="match status" value="1"/>
</dbReference>
<dbReference type="EMBL" id="JNBS01000487">
    <property type="protein sequence ID" value="OQS05194.1"/>
    <property type="molecule type" value="Genomic_DNA"/>
</dbReference>
<keyword evidence="5 11" id="KW-0479">Metal-binding</keyword>
<dbReference type="InterPro" id="IPR044492">
    <property type="entry name" value="P_typ_ATPase_HD_dom"/>
</dbReference>
<dbReference type="NCBIfam" id="TIGR01525">
    <property type="entry name" value="ATPase-IB_hvy"/>
    <property type="match status" value="1"/>
</dbReference>
<reference evidence="13 14" key="1">
    <citation type="journal article" date="2014" name="Genome Biol. Evol.">
        <title>The secreted proteins of Achlya hypogyna and Thraustotheca clavata identify the ancestral oomycete secretome and reveal gene acquisitions by horizontal gene transfer.</title>
        <authorList>
            <person name="Misner I."/>
            <person name="Blouin N."/>
            <person name="Leonard G."/>
            <person name="Richards T.A."/>
            <person name="Lane C.E."/>
        </authorList>
    </citation>
    <scope>NUCLEOTIDE SEQUENCE [LARGE SCALE GENOMIC DNA]</scope>
    <source>
        <strain evidence="13 14">ATCC 34112</strain>
    </source>
</reference>
<keyword evidence="7 11" id="KW-0067">ATP-binding</keyword>
<keyword evidence="4 11" id="KW-0812">Transmembrane</keyword>
<dbReference type="SFLD" id="SFLDF00027">
    <property type="entry name" value="p-type_atpase"/>
    <property type="match status" value="1"/>
</dbReference>
<dbReference type="SUPFAM" id="SSF81665">
    <property type="entry name" value="Calcium ATPase, transmembrane domain M"/>
    <property type="match status" value="1"/>
</dbReference>
<evidence type="ECO:0000256" key="3">
    <source>
        <dbReference type="ARBA" id="ARBA00022475"/>
    </source>
</evidence>
<evidence type="ECO:0000259" key="12">
    <source>
        <dbReference type="PROSITE" id="PS50846"/>
    </source>
</evidence>
<dbReference type="Pfam" id="PF00122">
    <property type="entry name" value="E1-E2_ATPase"/>
    <property type="match status" value="1"/>
</dbReference>
<gene>
    <name evidence="13" type="ORF">THRCLA_02630</name>
</gene>
<dbReference type="Pfam" id="PF00702">
    <property type="entry name" value="Hydrolase"/>
    <property type="match status" value="1"/>
</dbReference>
<dbReference type="GO" id="GO:0043682">
    <property type="term" value="F:P-type divalent copper transporter activity"/>
    <property type="evidence" value="ECO:0007669"/>
    <property type="project" value="TreeGrafter"/>
</dbReference>
<dbReference type="PANTHER" id="PTHR43520:SF8">
    <property type="entry name" value="P-TYPE CU(+) TRANSPORTER"/>
    <property type="match status" value="1"/>
</dbReference>
<dbReference type="PRINTS" id="PR00119">
    <property type="entry name" value="CATATPASE"/>
</dbReference>
<feature type="transmembrane region" description="Helical" evidence="11">
    <location>
        <begin position="358"/>
        <end position="379"/>
    </location>
</feature>
<dbReference type="InterPro" id="IPR023214">
    <property type="entry name" value="HAD_sf"/>
</dbReference>
<comment type="caution">
    <text evidence="13">The sequence shown here is derived from an EMBL/GenBank/DDBJ whole genome shotgun (WGS) entry which is preliminary data.</text>
</comment>
<feature type="transmembrane region" description="Helical" evidence="11">
    <location>
        <begin position="993"/>
        <end position="1014"/>
    </location>
</feature>
<evidence type="ECO:0000256" key="4">
    <source>
        <dbReference type="ARBA" id="ARBA00022692"/>
    </source>
</evidence>
<dbReference type="Pfam" id="PF00403">
    <property type="entry name" value="HMA"/>
    <property type="match status" value="1"/>
</dbReference>
<evidence type="ECO:0000256" key="7">
    <source>
        <dbReference type="ARBA" id="ARBA00022840"/>
    </source>
</evidence>
<feature type="transmembrane region" description="Helical" evidence="11">
    <location>
        <begin position="399"/>
        <end position="421"/>
    </location>
</feature>
<dbReference type="InterPro" id="IPR027256">
    <property type="entry name" value="P-typ_ATPase_IB"/>
</dbReference>
<evidence type="ECO:0000256" key="10">
    <source>
        <dbReference type="ARBA" id="ARBA00023136"/>
    </source>
</evidence>
<dbReference type="CDD" id="cd02094">
    <property type="entry name" value="P-type_ATPase_Cu-like"/>
    <property type="match status" value="1"/>
</dbReference>
<dbReference type="GO" id="GO:0005886">
    <property type="term" value="C:plasma membrane"/>
    <property type="evidence" value="ECO:0007669"/>
    <property type="project" value="UniProtKB-SubCell"/>
</dbReference>
<dbReference type="InterPro" id="IPR036163">
    <property type="entry name" value="HMA_dom_sf"/>
</dbReference>
<dbReference type="OrthoDB" id="432719at2759"/>
<dbReference type="InterPro" id="IPR017969">
    <property type="entry name" value="Heavy-metal-associated_CS"/>
</dbReference>
<dbReference type="PROSITE" id="PS01047">
    <property type="entry name" value="HMA_1"/>
    <property type="match status" value="1"/>
</dbReference>
<feature type="transmembrane region" description="Helical" evidence="11">
    <location>
        <begin position="662"/>
        <end position="683"/>
    </location>
</feature>
<comment type="subcellular location">
    <subcellularLocation>
        <location evidence="1">Cell membrane</location>
        <topology evidence="1">Multi-pass membrane protein</topology>
    </subcellularLocation>
    <subcellularLocation>
        <location evidence="11">Membrane</location>
    </subcellularLocation>
</comment>
<dbReference type="InterPro" id="IPR001757">
    <property type="entry name" value="P_typ_ATPase"/>
</dbReference>
<dbReference type="InterPro" id="IPR018303">
    <property type="entry name" value="ATPase_P-typ_P_site"/>
</dbReference>
<evidence type="ECO:0000256" key="8">
    <source>
        <dbReference type="ARBA" id="ARBA00022967"/>
    </source>
</evidence>
<feature type="domain" description="HMA" evidence="12">
    <location>
        <begin position="271"/>
        <end position="338"/>
    </location>
</feature>
<dbReference type="SFLD" id="SFLDS00003">
    <property type="entry name" value="Haloacid_Dehalogenase"/>
    <property type="match status" value="1"/>
</dbReference>
<dbReference type="SUPFAM" id="SSF56784">
    <property type="entry name" value="HAD-like"/>
    <property type="match status" value="1"/>
</dbReference>
<proteinExistence type="inferred from homology"/>
<sequence length="1088" mass="118555">MDQEMLLSKAFVLEIEGMMCMKNCGNTVQNALRSMDGVLEAVVNYPEHIASVTIESEVDPNELIEMLDMVGFEAAIRDDLDPPPNIIRLGIDGMMCMKNCGTTVQNALNGVIGVESAIVNYEKAMATITIFPDHVQHITVQDLIDEVQCVGFDAYVYNHGERCRRQLAAKTKAQVDNGEELAVEIADSSHPRAFFSIEGMSCAACVKGIEEALRGEAGIIDIRVGLISAKAEVVFDRSIISNEKDVICNFIQKAGYTPTYINTLDSDDDSMEFKYSLTGITSTSNVHKVETCIKSLPGVVQASVDVEKQLFTVHIQQMAITGPRTVLDELTKMGFSAHISTKTDATSGMSEDQKWLRLLLICLIFSGPAMLIHMVLSNIPACQHWLMVNVVNGLTRMCLIMFLLATPVQFGIGARFYVAAYKGLQHGMMGMDFLIVVGTTASYLYSFVSMIGCAIFSNYHGHYFFESSTMLISFITIGKFLESRAKKDTATSLSTLLSLQAKYAVLIEPNGDRKIPIELVQRGDLLRLTPGSRVPTDGIIREGHGFCDESMITGESMPVAKAKGDNVFGSTINQNGVMIMESKCVGGQNTLSQICALIENAQMDKAPIQTVADKFASRFAPTVICISIITFFGWFGFLSMGWVAATDRESLMLPAGHEDDLFISILFAISTVVISCPCALGLATPTAVSVGTGVGSKYGVLIKGGRALETAHAVDTIVFDKTGTLTEGRPVVTDVTVPKESIRAATDILYYAACVETQSEHVLGKAIVVEAVEQHKMTLAEPKDIHVVPGRGILAKVPSMASPYILIEVAIGNPEWMAERDIQMTHAMEIDMHKLEQDGKTVVCVALDGVFSGTIALADVARPEAIETMRILRNMGYEIWLVTGDNLRTATAVATTLGITHVKAIALPGQKVEQIKRIQSQTNPLTNKKRVVAMVGDGINDAPALAQADVGLAIGAGTEIALAQADMVLIKSNLRDVVTALDLSRKTFWRIKFNLFVSVIYNFVSIPLAAGMFLRFFHHPLPPACAGIMMALSSISVITSSLHLKLYRPPMWSTLDEKASLKRMGMTPPRKILIDTHPYERVHVQEMV</sequence>
<keyword evidence="3" id="KW-1003">Cell membrane</keyword>
<dbReference type="Gene3D" id="3.40.1110.10">
    <property type="entry name" value="Calcium-transporting ATPase, cytoplasmic domain N"/>
    <property type="match status" value="1"/>
</dbReference>
<keyword evidence="14" id="KW-1185">Reference proteome</keyword>
<evidence type="ECO:0000313" key="13">
    <source>
        <dbReference type="EMBL" id="OQS05194.1"/>
    </source>
</evidence>
<evidence type="ECO:0000256" key="9">
    <source>
        <dbReference type="ARBA" id="ARBA00022989"/>
    </source>
</evidence>
<feature type="transmembrane region" description="Helical" evidence="11">
    <location>
        <begin position="1026"/>
        <end position="1044"/>
    </location>
</feature>
<evidence type="ECO:0000256" key="6">
    <source>
        <dbReference type="ARBA" id="ARBA00022741"/>
    </source>
</evidence>
<keyword evidence="10 11" id="KW-0472">Membrane</keyword>
<dbReference type="FunFam" id="3.30.70.100:FF:000001">
    <property type="entry name" value="ATPase copper transporting beta"/>
    <property type="match status" value="1"/>
</dbReference>
<protein>
    <submittedName>
        <fullName evidence="13">Copper-transporting ATPase</fullName>
    </submittedName>
</protein>
<dbReference type="AlphaFoldDB" id="A0A1W0A4I5"/>
<comment type="similarity">
    <text evidence="2 11">Belongs to the cation transport ATPase (P-type) (TC 3.A.3) family. Type IB subfamily.</text>
</comment>
<dbReference type="Gene3D" id="3.40.50.1000">
    <property type="entry name" value="HAD superfamily/HAD-like"/>
    <property type="match status" value="1"/>
</dbReference>
<keyword evidence="9 11" id="KW-1133">Transmembrane helix</keyword>
<feature type="domain" description="HMA" evidence="12">
    <location>
        <begin position="191"/>
        <end position="259"/>
    </location>
</feature>
<keyword evidence="6 11" id="KW-0547">Nucleotide-binding</keyword>
<dbReference type="InterPro" id="IPR023299">
    <property type="entry name" value="ATPase_P-typ_cyto_dom_N"/>
</dbReference>
<name>A0A1W0A4I5_9STRA</name>
<dbReference type="Gene3D" id="3.30.70.100">
    <property type="match status" value="4"/>
</dbReference>
<evidence type="ECO:0000256" key="5">
    <source>
        <dbReference type="ARBA" id="ARBA00022723"/>
    </source>
</evidence>
<feature type="transmembrane region" description="Helical" evidence="11">
    <location>
        <begin position="619"/>
        <end position="642"/>
    </location>
</feature>
<dbReference type="InterPro" id="IPR006121">
    <property type="entry name" value="HMA_dom"/>
</dbReference>
<dbReference type="FunFam" id="2.70.150.10:FF:000020">
    <property type="entry name" value="Copper-exporting P-type ATPase A"/>
    <property type="match status" value="1"/>
</dbReference>
<dbReference type="PROSITE" id="PS00154">
    <property type="entry name" value="ATPASE_E1_E2"/>
    <property type="match status" value="1"/>
</dbReference>
<feature type="domain" description="HMA" evidence="12">
    <location>
        <begin position="9"/>
        <end position="75"/>
    </location>
</feature>
<dbReference type="InterPro" id="IPR036412">
    <property type="entry name" value="HAD-like_sf"/>
</dbReference>
<dbReference type="SUPFAM" id="SSF81653">
    <property type="entry name" value="Calcium ATPase, transduction domain A"/>
    <property type="match status" value="1"/>
</dbReference>
<dbReference type="NCBIfam" id="TIGR01494">
    <property type="entry name" value="ATPase_P-type"/>
    <property type="match status" value="2"/>
</dbReference>
<dbReference type="InterPro" id="IPR059000">
    <property type="entry name" value="ATPase_P-type_domA"/>
</dbReference>
<evidence type="ECO:0000256" key="11">
    <source>
        <dbReference type="RuleBase" id="RU362081"/>
    </source>
</evidence>